<dbReference type="PROSITE" id="PS00134">
    <property type="entry name" value="TRYPSIN_HIS"/>
    <property type="match status" value="1"/>
</dbReference>
<dbReference type="Gene3D" id="2.40.10.10">
    <property type="entry name" value="Trypsin-like serine proteases"/>
    <property type="match status" value="1"/>
</dbReference>
<evidence type="ECO:0000313" key="5">
    <source>
        <dbReference type="Proteomes" id="UP000005447"/>
    </source>
</evidence>
<keyword evidence="1" id="KW-1015">Disulfide bond</keyword>
<dbReference type="EMBL" id="AAKN02007000">
    <property type="status" value="NOT_ANNOTATED_CDS"/>
    <property type="molecule type" value="Genomic_DNA"/>
</dbReference>
<dbReference type="eggNOG" id="KOG3627">
    <property type="taxonomic scope" value="Eukaryota"/>
</dbReference>
<dbReference type="PANTHER" id="PTHR24253">
    <property type="entry name" value="TRANSMEMBRANE PROTEASE SERINE"/>
    <property type="match status" value="1"/>
</dbReference>
<proteinExistence type="predicted"/>
<dbReference type="InterPro" id="IPR043504">
    <property type="entry name" value="Peptidase_S1_PA_chymotrypsin"/>
</dbReference>
<dbReference type="Proteomes" id="UP000005447">
    <property type="component" value="Unassembled WGS sequence"/>
</dbReference>
<dbReference type="PRINTS" id="PR00722">
    <property type="entry name" value="CHYMOTRYPSIN"/>
</dbReference>
<reference evidence="5" key="1">
    <citation type="journal article" date="2011" name="Nature">
        <title>A high-resolution map of human evolutionary constraint using 29 mammals.</title>
        <authorList>
            <person name="Lindblad-Toh K."/>
            <person name="Garber M."/>
            <person name="Zuk O."/>
            <person name="Lin M.F."/>
            <person name="Parker B.J."/>
            <person name="Washietl S."/>
            <person name="Kheradpour P."/>
            <person name="Ernst J."/>
            <person name="Jordan G."/>
            <person name="Mauceli E."/>
            <person name="Ward L.D."/>
            <person name="Lowe C.B."/>
            <person name="Holloway A.K."/>
            <person name="Clamp M."/>
            <person name="Gnerre S."/>
            <person name="Alfoldi J."/>
            <person name="Beal K."/>
            <person name="Chang J."/>
            <person name="Clawson H."/>
            <person name="Cuff J."/>
            <person name="Di Palma F."/>
            <person name="Fitzgerald S."/>
            <person name="Flicek P."/>
            <person name="Guttman M."/>
            <person name="Hubisz M.J."/>
            <person name="Jaffe D.B."/>
            <person name="Jungreis I."/>
            <person name="Kent W.J."/>
            <person name="Kostka D."/>
            <person name="Lara M."/>
            <person name="Martins A.L."/>
            <person name="Massingham T."/>
            <person name="Moltke I."/>
            <person name="Raney B.J."/>
            <person name="Rasmussen M.D."/>
            <person name="Robinson J."/>
            <person name="Stark A."/>
            <person name="Vilella A.J."/>
            <person name="Wen J."/>
            <person name="Xie X."/>
            <person name="Zody M.C."/>
            <person name="Baldwin J."/>
            <person name="Bloom T."/>
            <person name="Chin C.W."/>
            <person name="Heiman D."/>
            <person name="Nicol R."/>
            <person name="Nusbaum C."/>
            <person name="Young S."/>
            <person name="Wilkinson J."/>
            <person name="Worley K.C."/>
            <person name="Kovar C.L."/>
            <person name="Muzny D.M."/>
            <person name="Gibbs R.A."/>
            <person name="Cree A."/>
            <person name="Dihn H.H."/>
            <person name="Fowler G."/>
            <person name="Jhangiani S."/>
            <person name="Joshi V."/>
            <person name="Lee S."/>
            <person name="Lewis L.R."/>
            <person name="Nazareth L.V."/>
            <person name="Okwuonu G."/>
            <person name="Santibanez J."/>
            <person name="Warren W.C."/>
            <person name="Mardis E.R."/>
            <person name="Weinstock G.M."/>
            <person name="Wilson R.K."/>
            <person name="Delehaunty K."/>
            <person name="Dooling D."/>
            <person name="Fronik C."/>
            <person name="Fulton L."/>
            <person name="Fulton B."/>
            <person name="Graves T."/>
            <person name="Minx P."/>
            <person name="Sodergren E."/>
            <person name="Birney E."/>
            <person name="Margulies E.H."/>
            <person name="Herrero J."/>
            <person name="Green E.D."/>
            <person name="Haussler D."/>
            <person name="Siepel A."/>
            <person name="Goldman N."/>
            <person name="Pollard K.S."/>
            <person name="Pedersen J.S."/>
            <person name="Lander E.S."/>
            <person name="Kellis M."/>
        </authorList>
    </citation>
    <scope>NUCLEOTIDE SEQUENCE [LARGE SCALE GENOMIC DNA]</scope>
    <source>
        <strain evidence="5">2N</strain>
    </source>
</reference>
<dbReference type="SMART" id="SM00020">
    <property type="entry name" value="Tryp_SPc"/>
    <property type="match status" value="1"/>
</dbReference>
<dbReference type="InterPro" id="IPR001254">
    <property type="entry name" value="Trypsin_dom"/>
</dbReference>
<dbReference type="InterPro" id="IPR001314">
    <property type="entry name" value="Peptidase_S1A"/>
</dbReference>
<evidence type="ECO:0000259" key="3">
    <source>
        <dbReference type="PROSITE" id="PS50240"/>
    </source>
</evidence>
<keyword evidence="2" id="KW-0378">Hydrolase</keyword>
<name>H0VTX3_CAVPO</name>
<reference evidence="4" key="2">
    <citation type="submission" date="2025-08" db="UniProtKB">
        <authorList>
            <consortium name="Ensembl"/>
        </authorList>
    </citation>
    <scope>IDENTIFICATION</scope>
    <source>
        <strain evidence="4">2N</strain>
    </source>
</reference>
<dbReference type="FunCoup" id="H0VTX3">
    <property type="interactions" value="48"/>
</dbReference>
<feature type="domain" description="Peptidase S1" evidence="3">
    <location>
        <begin position="40"/>
        <end position="284"/>
    </location>
</feature>
<keyword evidence="2" id="KW-0720">Serine protease</keyword>
<dbReference type="GO" id="GO:0004252">
    <property type="term" value="F:serine-type endopeptidase activity"/>
    <property type="evidence" value="ECO:0007669"/>
    <property type="project" value="InterPro"/>
</dbReference>
<dbReference type="Bgee" id="ENSCPOG00000015679">
    <property type="expression patterns" value="Expressed in testis"/>
</dbReference>
<organism evidence="4 5">
    <name type="scientific">Cavia porcellus</name>
    <name type="common">Guinea pig</name>
    <dbReference type="NCBI Taxonomy" id="10141"/>
    <lineage>
        <taxon>Eukaryota</taxon>
        <taxon>Metazoa</taxon>
        <taxon>Chordata</taxon>
        <taxon>Craniata</taxon>
        <taxon>Vertebrata</taxon>
        <taxon>Euteleostomi</taxon>
        <taxon>Mammalia</taxon>
        <taxon>Eutheria</taxon>
        <taxon>Euarchontoglires</taxon>
        <taxon>Glires</taxon>
        <taxon>Rodentia</taxon>
        <taxon>Hystricomorpha</taxon>
        <taxon>Caviidae</taxon>
        <taxon>Cavia</taxon>
    </lineage>
</organism>
<dbReference type="AlphaFoldDB" id="H0VTX3"/>
<dbReference type="GeneTree" id="ENSGT00940000157345"/>
<dbReference type="InterPro" id="IPR018114">
    <property type="entry name" value="TRYPSIN_HIS"/>
</dbReference>
<evidence type="ECO:0000256" key="1">
    <source>
        <dbReference type="ARBA" id="ARBA00023157"/>
    </source>
</evidence>
<dbReference type="InterPro" id="IPR009003">
    <property type="entry name" value="Peptidase_S1_PA"/>
</dbReference>
<dbReference type="OMA" id="SWYVVGL"/>
<gene>
    <name evidence="4" type="primary">LOC100729768</name>
</gene>
<dbReference type="Ensembl" id="ENSCPOT00000015834.3">
    <property type="protein sequence ID" value="ENSCPOP00000014139.3"/>
    <property type="gene ID" value="ENSCPOG00000015679.4"/>
</dbReference>
<dbReference type="InParanoid" id="H0VTX3"/>
<protein>
    <recommendedName>
        <fullName evidence="3">Peptidase S1 domain-containing protein</fullName>
    </recommendedName>
</protein>
<dbReference type="SUPFAM" id="SSF50494">
    <property type="entry name" value="Trypsin-like serine proteases"/>
    <property type="match status" value="1"/>
</dbReference>
<dbReference type="VEuPathDB" id="HostDB:ENSCPOG00000015679"/>
<evidence type="ECO:0000313" key="4">
    <source>
        <dbReference type="Ensembl" id="ENSCPOP00000014139.3"/>
    </source>
</evidence>
<dbReference type="HOGENOM" id="CLU_006842_0_4_1"/>
<dbReference type="FunFam" id="2.40.10.10:FF:000039">
    <property type="entry name" value="Brain-specific serine protease 4"/>
    <property type="match status" value="1"/>
</dbReference>
<dbReference type="PROSITE" id="PS00135">
    <property type="entry name" value="TRYPSIN_SER"/>
    <property type="match status" value="1"/>
</dbReference>
<keyword evidence="5" id="KW-1185">Reference proteome</keyword>
<evidence type="ECO:0000256" key="2">
    <source>
        <dbReference type="RuleBase" id="RU363034"/>
    </source>
</evidence>
<dbReference type="Pfam" id="PF00089">
    <property type="entry name" value="Trypsin"/>
    <property type="match status" value="1"/>
</dbReference>
<dbReference type="GO" id="GO:0006508">
    <property type="term" value="P:proteolysis"/>
    <property type="evidence" value="ECO:0007669"/>
    <property type="project" value="UniProtKB-KW"/>
</dbReference>
<accession>H0VTX3</accession>
<sequence length="344" mass="38332">TLSPADASSLRAPRDGVPNAGASGCDCFTVCGRPQFTGKIFGGNAAKPGRWPWQASLLLGNQHICGATLIDKNWLISAAHCFQRSHNPSSYRILLGYNQLSKPTNYSLMMTVRKLIVHEDYNRFHRMSRDIVLMQLHQPVEYNSHVLPACLADADLQLDPFISCWITGWGMLTENTFLPPPFQLQEGEVRLIDQDLCAWFYEPPPSIKDPNAYMVKEDMLCAAEFEKQRSVCRGDSGGPLVCPVQGVWYLVGVASWSTECLKPVGPSVFAKVSYFSQWIQEKKSANPDPDIVLAPTTEKTPALTTEKTPGLTAFNPQDTVKPQVFMVLLSSQIFLLQLILLRNR</sequence>
<reference evidence="4" key="3">
    <citation type="submission" date="2025-09" db="UniProtKB">
        <authorList>
            <consortium name="Ensembl"/>
        </authorList>
    </citation>
    <scope>IDENTIFICATION</scope>
    <source>
        <strain evidence="4">2N</strain>
    </source>
</reference>
<dbReference type="InterPro" id="IPR033116">
    <property type="entry name" value="TRYPSIN_SER"/>
</dbReference>
<dbReference type="STRING" id="10141.ENSCPOP00000014139"/>
<dbReference type="PANTHER" id="PTHR24253:SF42">
    <property type="entry name" value="PROTEASE, SERINE 47"/>
    <property type="match status" value="1"/>
</dbReference>
<keyword evidence="2" id="KW-0645">Protease</keyword>
<dbReference type="PROSITE" id="PS50240">
    <property type="entry name" value="TRYPSIN_DOM"/>
    <property type="match status" value="1"/>
</dbReference>
<dbReference type="CDD" id="cd00190">
    <property type="entry name" value="Tryp_SPc"/>
    <property type="match status" value="1"/>
</dbReference>